<accession>A0A395T7N9</accession>
<reference evidence="1 2" key="1">
    <citation type="journal article" date="2018" name="PLoS Pathog.">
        <title>Evolution of structural diversity of trichothecenes, a family of toxins produced by plant pathogenic and entomopathogenic fungi.</title>
        <authorList>
            <person name="Proctor R.H."/>
            <person name="McCormick S.P."/>
            <person name="Kim H.S."/>
            <person name="Cardoza R.E."/>
            <person name="Stanley A.M."/>
            <person name="Lindo L."/>
            <person name="Kelly A."/>
            <person name="Brown D.W."/>
            <person name="Lee T."/>
            <person name="Vaughan M.M."/>
            <person name="Alexander N.J."/>
            <person name="Busman M."/>
            <person name="Gutierrez S."/>
        </authorList>
    </citation>
    <scope>NUCLEOTIDE SEQUENCE [LARGE SCALE GENOMIC DNA]</scope>
    <source>
        <strain evidence="1 2">NRRL 20695</strain>
    </source>
</reference>
<proteinExistence type="predicted"/>
<sequence>MYGLLILAEELLAYICSTYLDRASLYQITFVNKQFHRIASPLLIRDWPIHLPSRERRTIHIHFVWHLIQNPQLAKRVRTLSLDISLLKESPPKSYSNEIKLRDVAALVREGLHSAPDLDGWCLNIEKGEENDVMKLILLLCPNIVKLQLEDNSYDNPIGRGDADNFSGFFAWLVGLLTSEPDKSQLQTQAPSSRIAKLCPLAELRRVVLPFLNPWEGLEVQSAAPFFHLPKLKSVASLGAEVGCMLYDVETTSFSLPTLESFPIGTSPVEELIFEDAMFDYGALAVFLRACKRVRKLVYIDPYDCGYRSICSCMGLTEALILHKTSLEELVIFFQRHTFEDFLQNVWSDSYGATLWKHCLPSLHQLKRLTIDIDMIHPGARSMTEDIRYAKQGDFTLPSSLEYLRLEGKERREDSPSKTRLDKFESILEEFGQLGKLRNLRTLDISGVLYDDPKNGTIERLEALAETRGVEVLFAGATLTWLSYVPDFHLPFR</sequence>
<evidence type="ECO:0000313" key="2">
    <source>
        <dbReference type="Proteomes" id="UP000266234"/>
    </source>
</evidence>
<dbReference type="STRING" id="694270.A0A395T7N9"/>
<dbReference type="OrthoDB" id="5081092at2759"/>
<name>A0A395T7N9_9HYPO</name>
<evidence type="ECO:0000313" key="1">
    <source>
        <dbReference type="EMBL" id="RGP80720.1"/>
    </source>
</evidence>
<organism evidence="1 2">
    <name type="scientific">Fusarium longipes</name>
    <dbReference type="NCBI Taxonomy" id="694270"/>
    <lineage>
        <taxon>Eukaryota</taxon>
        <taxon>Fungi</taxon>
        <taxon>Dikarya</taxon>
        <taxon>Ascomycota</taxon>
        <taxon>Pezizomycotina</taxon>
        <taxon>Sordariomycetes</taxon>
        <taxon>Hypocreomycetidae</taxon>
        <taxon>Hypocreales</taxon>
        <taxon>Nectriaceae</taxon>
        <taxon>Fusarium</taxon>
    </lineage>
</organism>
<dbReference type="EMBL" id="PXOG01000025">
    <property type="protein sequence ID" value="RGP80720.1"/>
    <property type="molecule type" value="Genomic_DNA"/>
</dbReference>
<keyword evidence="2" id="KW-1185">Reference proteome</keyword>
<comment type="caution">
    <text evidence="1">The sequence shown here is derived from an EMBL/GenBank/DDBJ whole genome shotgun (WGS) entry which is preliminary data.</text>
</comment>
<dbReference type="Proteomes" id="UP000266234">
    <property type="component" value="Unassembled WGS sequence"/>
</dbReference>
<dbReference type="SUPFAM" id="SSF52047">
    <property type="entry name" value="RNI-like"/>
    <property type="match status" value="1"/>
</dbReference>
<protein>
    <recommendedName>
        <fullName evidence="3">F-box domain-containing protein</fullName>
    </recommendedName>
</protein>
<gene>
    <name evidence="1" type="ORF">FLONG3_1195</name>
</gene>
<evidence type="ECO:0008006" key="3">
    <source>
        <dbReference type="Google" id="ProtNLM"/>
    </source>
</evidence>
<dbReference type="AlphaFoldDB" id="A0A395T7N9"/>